<name>A0A8S1L3I0_PARPR</name>
<keyword evidence="2" id="KW-1185">Reference proteome</keyword>
<proteinExistence type="predicted"/>
<protein>
    <submittedName>
        <fullName evidence="1">Uncharacterized protein</fullName>
    </submittedName>
</protein>
<organism evidence="1 2">
    <name type="scientific">Paramecium primaurelia</name>
    <dbReference type="NCBI Taxonomy" id="5886"/>
    <lineage>
        <taxon>Eukaryota</taxon>
        <taxon>Sar</taxon>
        <taxon>Alveolata</taxon>
        <taxon>Ciliophora</taxon>
        <taxon>Intramacronucleata</taxon>
        <taxon>Oligohymenophorea</taxon>
        <taxon>Peniculida</taxon>
        <taxon>Parameciidae</taxon>
        <taxon>Paramecium</taxon>
    </lineage>
</organism>
<comment type="caution">
    <text evidence="1">The sequence shown here is derived from an EMBL/GenBank/DDBJ whole genome shotgun (WGS) entry which is preliminary data.</text>
</comment>
<gene>
    <name evidence="1" type="ORF">PPRIM_AZ9-3.1.T0300001</name>
</gene>
<evidence type="ECO:0000313" key="1">
    <source>
        <dbReference type="EMBL" id="CAD8060173.1"/>
    </source>
</evidence>
<dbReference type="EMBL" id="CAJJDM010000029">
    <property type="protein sequence ID" value="CAD8060173.1"/>
    <property type="molecule type" value="Genomic_DNA"/>
</dbReference>
<evidence type="ECO:0000313" key="2">
    <source>
        <dbReference type="Proteomes" id="UP000688137"/>
    </source>
</evidence>
<accession>A0A8S1L3I0</accession>
<dbReference type="AlphaFoldDB" id="A0A8S1L3I0"/>
<dbReference type="Proteomes" id="UP000688137">
    <property type="component" value="Unassembled WGS sequence"/>
</dbReference>
<sequence>MIYLGLINQFLNCKDKQGFEQYQIKLGHLSKINSIYHKNLRIFEESNSERVNNLFINRIHLILKRFKPIVLNPQQIYTQKFCKRNINEPILITNKILISRFVYQYNNLQEKGIEGQILQSFASRYLKEKKLNQVHLSNAYIIVIRDLIFSFLFDIYFDQRLTRQKIICSRISKIKKTLFCRTCQNNQRFQLCCRCNYKYI</sequence>
<reference evidence="1" key="1">
    <citation type="submission" date="2021-01" db="EMBL/GenBank/DDBJ databases">
        <authorList>
            <consortium name="Genoscope - CEA"/>
            <person name="William W."/>
        </authorList>
    </citation>
    <scope>NUCLEOTIDE SEQUENCE</scope>
</reference>